<dbReference type="Pfam" id="PF13375">
    <property type="entry name" value="RnfC_N"/>
    <property type="match status" value="1"/>
</dbReference>
<dbReference type="EMBL" id="JAQLOI010000003">
    <property type="protein sequence ID" value="MDB1125265.1"/>
    <property type="molecule type" value="Genomic_DNA"/>
</dbReference>
<dbReference type="PIRSF" id="PIRSF036408">
    <property type="entry name" value="PduS_prd"/>
    <property type="match status" value="1"/>
</dbReference>
<dbReference type="RefSeq" id="WP_272138815.1">
    <property type="nucleotide sequence ID" value="NZ_JAQLOI010000003.1"/>
</dbReference>
<dbReference type="InterPro" id="IPR037225">
    <property type="entry name" value="Nuo51_FMN-bd_sf"/>
</dbReference>
<dbReference type="Pfam" id="PF13534">
    <property type="entry name" value="Fer4_17"/>
    <property type="match status" value="1"/>
</dbReference>
<keyword evidence="10" id="KW-1185">Reference proteome</keyword>
<keyword evidence="7" id="KW-0411">Iron-sulfur</keyword>
<keyword evidence="4" id="KW-0677">Repeat</keyword>
<dbReference type="Gene3D" id="3.10.20.600">
    <property type="match status" value="1"/>
</dbReference>
<dbReference type="SUPFAM" id="SSF142984">
    <property type="entry name" value="Nqo1 middle domain-like"/>
    <property type="match status" value="1"/>
</dbReference>
<protein>
    <submittedName>
        <fullName evidence="9">SLBB domain-containing protein</fullName>
    </submittedName>
</protein>
<gene>
    <name evidence="9" type="ORF">PGX00_17075</name>
</gene>
<sequence>MTTIHPSSPSTLETDQAIVSETLNKTSKDELLKAVRNAGIVGAGGAGFPTYVKLQSKAEIFLVNAAECEPLLKVDQQLMAQEPSRLIRGLQYGMSLTGAKEGIIALKKKYSAAISALTPLLPSNIRIHVLPDIYPAGDEVITIWLATGRQVAAAALPISIGVIVNNVQTLIQLADTFEQGKPVTKRTLTVNGAVANPITFTAPIGITLAQALALAGGVTINNPAYILGGPMMGKVIEDLEQPVTKTTGGLLVLPQDHILIKRQKQSIESVMTMARNVCEQCKMCTELCPRHLVGHELSPSEIVKAVCYEKVSKPSILLSALTCSECGICEAYACPVEISPMRINKMLKKQFREQGARYEGELRDIDPMFPYRMVPTKRLISRLDLNALNKDAPMQDIDWDLDQVCIPLQQHIGKASNPIVSIGDKVSVGQCIATPDEDALGVSIHSSICGVVHNISSTDITITKE</sequence>
<reference evidence="9 10" key="1">
    <citation type="submission" date="2023-01" db="EMBL/GenBank/DDBJ databases">
        <title>Vibrio sp. KJ40-1 sp.nov, isolated from marine algae.</title>
        <authorList>
            <person name="Butt M."/>
            <person name="Kim J.M.J."/>
            <person name="Jeon C.O.C."/>
        </authorList>
    </citation>
    <scope>NUCLEOTIDE SEQUENCE [LARGE SCALE GENOMIC DNA]</scope>
    <source>
        <strain evidence="9 10">KJ40-1</strain>
    </source>
</reference>
<dbReference type="PANTHER" id="PTHR43034:SF2">
    <property type="entry name" value="ION-TRANSLOCATING OXIDOREDUCTASE COMPLEX SUBUNIT C"/>
    <property type="match status" value="1"/>
</dbReference>
<dbReference type="InterPro" id="IPR011538">
    <property type="entry name" value="Nuo51_FMN-bd"/>
</dbReference>
<dbReference type="PROSITE" id="PS00198">
    <property type="entry name" value="4FE4S_FER_1"/>
    <property type="match status" value="1"/>
</dbReference>
<keyword evidence="1" id="KW-0813">Transport</keyword>
<feature type="domain" description="4Fe-4S ferredoxin-type" evidence="8">
    <location>
        <begin position="314"/>
        <end position="344"/>
    </location>
</feature>
<dbReference type="InterPro" id="IPR019554">
    <property type="entry name" value="Soluble_ligand-bd"/>
</dbReference>
<evidence type="ECO:0000259" key="8">
    <source>
        <dbReference type="PROSITE" id="PS51379"/>
    </source>
</evidence>
<organism evidence="9 10">
    <name type="scientific">Vibrio algarum</name>
    <dbReference type="NCBI Taxonomy" id="3020714"/>
    <lineage>
        <taxon>Bacteria</taxon>
        <taxon>Pseudomonadati</taxon>
        <taxon>Pseudomonadota</taxon>
        <taxon>Gammaproteobacteria</taxon>
        <taxon>Vibrionales</taxon>
        <taxon>Vibrionaceae</taxon>
        <taxon>Vibrio</taxon>
    </lineage>
</organism>
<keyword evidence="2" id="KW-0004">4Fe-4S</keyword>
<name>A0ABT4YV73_9VIBR</name>
<keyword evidence="6" id="KW-0408">Iron</keyword>
<proteinExistence type="predicted"/>
<dbReference type="InterPro" id="IPR017054">
    <property type="entry name" value="PduS"/>
</dbReference>
<evidence type="ECO:0000256" key="5">
    <source>
        <dbReference type="ARBA" id="ARBA00022982"/>
    </source>
</evidence>
<accession>A0ABT4YV73</accession>
<dbReference type="PANTHER" id="PTHR43034">
    <property type="entry name" value="ION-TRANSLOCATING OXIDOREDUCTASE COMPLEX SUBUNIT C"/>
    <property type="match status" value="1"/>
</dbReference>
<evidence type="ECO:0000313" key="10">
    <source>
        <dbReference type="Proteomes" id="UP001210678"/>
    </source>
</evidence>
<dbReference type="SUPFAM" id="SSF46548">
    <property type="entry name" value="alpha-helical ferredoxin"/>
    <property type="match status" value="1"/>
</dbReference>
<evidence type="ECO:0000256" key="4">
    <source>
        <dbReference type="ARBA" id="ARBA00022737"/>
    </source>
</evidence>
<dbReference type="InterPro" id="IPR017896">
    <property type="entry name" value="4Fe4S_Fe-S-bd"/>
</dbReference>
<dbReference type="PROSITE" id="PS51379">
    <property type="entry name" value="4FE4S_FER_2"/>
    <property type="match status" value="1"/>
</dbReference>
<dbReference type="InterPro" id="IPR017900">
    <property type="entry name" value="4Fe4S_Fe_S_CS"/>
</dbReference>
<evidence type="ECO:0000256" key="7">
    <source>
        <dbReference type="ARBA" id="ARBA00023014"/>
    </source>
</evidence>
<dbReference type="Pfam" id="PF10531">
    <property type="entry name" value="SLBB"/>
    <property type="match status" value="1"/>
</dbReference>
<evidence type="ECO:0000256" key="1">
    <source>
        <dbReference type="ARBA" id="ARBA00022448"/>
    </source>
</evidence>
<dbReference type="Pfam" id="PF01512">
    <property type="entry name" value="Complex1_51K"/>
    <property type="match status" value="1"/>
</dbReference>
<dbReference type="Proteomes" id="UP001210678">
    <property type="component" value="Unassembled WGS sequence"/>
</dbReference>
<evidence type="ECO:0000256" key="2">
    <source>
        <dbReference type="ARBA" id="ARBA00022485"/>
    </source>
</evidence>
<comment type="caution">
    <text evidence="9">The sequence shown here is derived from an EMBL/GenBank/DDBJ whole genome shotgun (WGS) entry which is preliminary data.</text>
</comment>
<dbReference type="SUPFAM" id="SSF142019">
    <property type="entry name" value="Nqo1 FMN-binding domain-like"/>
    <property type="match status" value="1"/>
</dbReference>
<keyword evidence="5" id="KW-0249">Electron transport</keyword>
<keyword evidence="3" id="KW-0479">Metal-binding</keyword>
<dbReference type="InterPro" id="IPR026902">
    <property type="entry name" value="RnfC_N"/>
</dbReference>
<evidence type="ECO:0000313" key="9">
    <source>
        <dbReference type="EMBL" id="MDB1125265.1"/>
    </source>
</evidence>
<dbReference type="InterPro" id="IPR010208">
    <property type="entry name" value="Ion_transpt_RnfC/RsxC"/>
</dbReference>
<dbReference type="Gene3D" id="3.40.50.11540">
    <property type="entry name" value="NADH-ubiquinone oxidoreductase 51kDa subunit"/>
    <property type="match status" value="1"/>
</dbReference>
<evidence type="ECO:0000256" key="6">
    <source>
        <dbReference type="ARBA" id="ARBA00023004"/>
    </source>
</evidence>
<evidence type="ECO:0000256" key="3">
    <source>
        <dbReference type="ARBA" id="ARBA00022723"/>
    </source>
</evidence>